<dbReference type="InterPro" id="IPR050117">
    <property type="entry name" value="MAPK"/>
</dbReference>
<dbReference type="Proteomes" id="UP000585474">
    <property type="component" value="Unassembled WGS sequence"/>
</dbReference>
<dbReference type="PROSITE" id="PS00856">
    <property type="entry name" value="GUANYLATE_KINASE_1"/>
    <property type="match status" value="1"/>
</dbReference>
<keyword evidence="12" id="KW-1185">Reference proteome</keyword>
<dbReference type="GO" id="GO:0004385">
    <property type="term" value="F:GMP kinase activity"/>
    <property type="evidence" value="ECO:0007669"/>
    <property type="project" value="InterPro"/>
</dbReference>
<dbReference type="EMBL" id="BJWL01000020">
    <property type="protein sequence ID" value="GFZ08817.1"/>
    <property type="molecule type" value="Genomic_DNA"/>
</dbReference>
<dbReference type="InterPro" id="IPR008145">
    <property type="entry name" value="GK/Ca_channel_bsu"/>
</dbReference>
<dbReference type="InterPro" id="IPR020590">
    <property type="entry name" value="Guanylate_kinase_CS"/>
</dbReference>
<keyword evidence="3 7" id="KW-0547">Nucleotide-binding</keyword>
<dbReference type="OrthoDB" id="6334211at2759"/>
<dbReference type="InterPro" id="IPR011009">
    <property type="entry name" value="Kinase-like_dom_sf"/>
</dbReference>
<dbReference type="Pfam" id="PF00625">
    <property type="entry name" value="Guanylate_kin"/>
    <property type="match status" value="1"/>
</dbReference>
<feature type="region of interest" description="Disordered" evidence="8">
    <location>
        <begin position="588"/>
        <end position="628"/>
    </location>
</feature>
<comment type="catalytic activity">
    <reaction evidence="6">
        <text>L-seryl-[protein] + ATP = O-phospho-L-seryl-[protein] + ADP + H(+)</text>
        <dbReference type="Rhea" id="RHEA:17989"/>
        <dbReference type="Rhea" id="RHEA-COMP:9863"/>
        <dbReference type="Rhea" id="RHEA-COMP:11604"/>
        <dbReference type="ChEBI" id="CHEBI:15378"/>
        <dbReference type="ChEBI" id="CHEBI:29999"/>
        <dbReference type="ChEBI" id="CHEBI:30616"/>
        <dbReference type="ChEBI" id="CHEBI:83421"/>
        <dbReference type="ChEBI" id="CHEBI:456216"/>
        <dbReference type="EC" id="2.7.11.24"/>
    </reaction>
</comment>
<evidence type="ECO:0000259" key="9">
    <source>
        <dbReference type="PROSITE" id="PS50011"/>
    </source>
</evidence>
<feature type="domain" description="Protein kinase" evidence="9">
    <location>
        <begin position="26"/>
        <end position="325"/>
    </location>
</feature>
<feature type="binding site" evidence="7">
    <location>
        <position position="56"/>
    </location>
    <ligand>
        <name>ATP</name>
        <dbReference type="ChEBI" id="CHEBI:30616"/>
    </ligand>
</feature>
<organism evidence="11 12">
    <name type="scientific">Actinidia rufa</name>
    <dbReference type="NCBI Taxonomy" id="165716"/>
    <lineage>
        <taxon>Eukaryota</taxon>
        <taxon>Viridiplantae</taxon>
        <taxon>Streptophyta</taxon>
        <taxon>Embryophyta</taxon>
        <taxon>Tracheophyta</taxon>
        <taxon>Spermatophyta</taxon>
        <taxon>Magnoliopsida</taxon>
        <taxon>eudicotyledons</taxon>
        <taxon>Gunneridae</taxon>
        <taxon>Pentapetalae</taxon>
        <taxon>asterids</taxon>
        <taxon>Ericales</taxon>
        <taxon>Actinidiaceae</taxon>
        <taxon>Actinidia</taxon>
    </lineage>
</organism>
<gene>
    <name evidence="11" type="ORF">Acr_20g0006250</name>
</gene>
<proteinExistence type="inferred from homology"/>
<keyword evidence="11" id="KW-0418">Kinase</keyword>
<dbReference type="Gene3D" id="3.30.200.20">
    <property type="entry name" value="Phosphorylase Kinase, domain 1"/>
    <property type="match status" value="1"/>
</dbReference>
<dbReference type="InterPro" id="IPR017665">
    <property type="entry name" value="Guanylate_kinase"/>
</dbReference>
<evidence type="ECO:0000256" key="7">
    <source>
        <dbReference type="PROSITE-ProRule" id="PRU10141"/>
    </source>
</evidence>
<dbReference type="PROSITE" id="PS00107">
    <property type="entry name" value="PROTEIN_KINASE_ATP"/>
    <property type="match status" value="1"/>
</dbReference>
<dbReference type="GO" id="GO:0004707">
    <property type="term" value="F:MAP kinase activity"/>
    <property type="evidence" value="ECO:0007669"/>
    <property type="project" value="UniProtKB-EC"/>
</dbReference>
<evidence type="ECO:0000313" key="11">
    <source>
        <dbReference type="EMBL" id="GFZ08817.1"/>
    </source>
</evidence>
<comment type="catalytic activity">
    <reaction evidence="5">
        <text>L-threonyl-[protein] + ATP = O-phospho-L-threonyl-[protein] + ADP + H(+)</text>
        <dbReference type="Rhea" id="RHEA:46608"/>
        <dbReference type="Rhea" id="RHEA-COMP:11060"/>
        <dbReference type="Rhea" id="RHEA-COMP:11605"/>
        <dbReference type="ChEBI" id="CHEBI:15378"/>
        <dbReference type="ChEBI" id="CHEBI:30013"/>
        <dbReference type="ChEBI" id="CHEBI:30616"/>
        <dbReference type="ChEBI" id="CHEBI:61977"/>
        <dbReference type="ChEBI" id="CHEBI:456216"/>
        <dbReference type="EC" id="2.7.11.24"/>
    </reaction>
</comment>
<reference evidence="11 12" key="1">
    <citation type="submission" date="2019-07" db="EMBL/GenBank/DDBJ databases">
        <title>De Novo Assembly of kiwifruit Actinidia rufa.</title>
        <authorList>
            <person name="Sugita-Konishi S."/>
            <person name="Sato K."/>
            <person name="Mori E."/>
            <person name="Abe Y."/>
            <person name="Kisaki G."/>
            <person name="Hamano K."/>
            <person name="Suezawa K."/>
            <person name="Otani M."/>
            <person name="Fukuda T."/>
            <person name="Manabe T."/>
            <person name="Gomi K."/>
            <person name="Tabuchi M."/>
            <person name="Akimitsu K."/>
            <person name="Kataoka I."/>
        </authorList>
    </citation>
    <scope>NUCLEOTIDE SEQUENCE [LARGE SCALE GENOMIC DNA]</scope>
    <source>
        <strain evidence="12">cv. Fuchu</strain>
    </source>
</reference>
<evidence type="ECO:0000256" key="6">
    <source>
        <dbReference type="ARBA" id="ARBA00048312"/>
    </source>
</evidence>
<dbReference type="Gene3D" id="3.40.50.300">
    <property type="entry name" value="P-loop containing nucleotide triphosphate hydrolases"/>
    <property type="match status" value="1"/>
</dbReference>
<dbReference type="InterPro" id="IPR008144">
    <property type="entry name" value="Guanylate_kin-like_dom"/>
</dbReference>
<dbReference type="PROSITE" id="PS50011">
    <property type="entry name" value="PROTEIN_KINASE_DOM"/>
    <property type="match status" value="1"/>
</dbReference>
<comment type="caution">
    <text evidence="11">The sequence shown here is derived from an EMBL/GenBank/DDBJ whole genome shotgun (WGS) entry which is preliminary data.</text>
</comment>
<dbReference type="SUPFAM" id="SSF56112">
    <property type="entry name" value="Protein kinase-like (PK-like)"/>
    <property type="match status" value="1"/>
</dbReference>
<feature type="region of interest" description="Disordered" evidence="8">
    <location>
        <begin position="517"/>
        <end position="545"/>
    </location>
</feature>
<name>A0A7J0GDD4_9ERIC</name>
<dbReference type="InterPro" id="IPR017441">
    <property type="entry name" value="Protein_kinase_ATP_BS"/>
</dbReference>
<protein>
    <submittedName>
        <fullName evidence="11">Mitogen-activated protein kinase 16</fullName>
    </submittedName>
</protein>
<evidence type="ECO:0000256" key="2">
    <source>
        <dbReference type="ARBA" id="ARBA00022553"/>
    </source>
</evidence>
<dbReference type="InterPro" id="IPR000719">
    <property type="entry name" value="Prot_kinase_dom"/>
</dbReference>
<dbReference type="FunFam" id="1.10.510.10:FF:000017">
    <property type="entry name" value="Mitogen-activated protein kinase"/>
    <property type="match status" value="1"/>
</dbReference>
<dbReference type="CDD" id="cd00071">
    <property type="entry name" value="GMPK"/>
    <property type="match status" value="1"/>
</dbReference>
<evidence type="ECO:0000259" key="10">
    <source>
        <dbReference type="PROSITE" id="PS50052"/>
    </source>
</evidence>
<dbReference type="Gene3D" id="1.10.510.10">
    <property type="entry name" value="Transferase(Phosphotransferase) domain 1"/>
    <property type="match status" value="1"/>
</dbReference>
<dbReference type="Pfam" id="PF00069">
    <property type="entry name" value="Pkinase"/>
    <property type="match status" value="1"/>
</dbReference>
<dbReference type="PANTHER" id="PTHR24055">
    <property type="entry name" value="MITOGEN-ACTIVATED PROTEIN KINASE"/>
    <property type="match status" value="1"/>
</dbReference>
<evidence type="ECO:0000256" key="3">
    <source>
        <dbReference type="ARBA" id="ARBA00022741"/>
    </source>
</evidence>
<dbReference type="AlphaFoldDB" id="A0A7J0GDD4"/>
<dbReference type="FunFam" id="3.30.63.10:FF:000002">
    <property type="entry name" value="Guanylate kinase 1"/>
    <property type="match status" value="1"/>
</dbReference>
<feature type="compositionally biased region" description="Polar residues" evidence="8">
    <location>
        <begin position="594"/>
        <end position="619"/>
    </location>
</feature>
<dbReference type="NCBIfam" id="TIGR03263">
    <property type="entry name" value="guanyl_kin"/>
    <property type="match status" value="1"/>
</dbReference>
<keyword evidence="4 7" id="KW-0067">ATP-binding</keyword>
<accession>A0A7J0GDD4</accession>
<dbReference type="SMART" id="SM00072">
    <property type="entry name" value="GuKc"/>
    <property type="match status" value="1"/>
</dbReference>
<dbReference type="GO" id="GO:0005524">
    <property type="term" value="F:ATP binding"/>
    <property type="evidence" value="ECO:0007669"/>
    <property type="project" value="UniProtKB-UniRule"/>
</dbReference>
<keyword evidence="11" id="KW-0808">Transferase</keyword>
<dbReference type="SMART" id="SM00220">
    <property type="entry name" value="S_TKc"/>
    <property type="match status" value="1"/>
</dbReference>
<evidence type="ECO:0000256" key="4">
    <source>
        <dbReference type="ARBA" id="ARBA00022840"/>
    </source>
</evidence>
<dbReference type="Gene3D" id="3.30.63.10">
    <property type="entry name" value="Guanylate Kinase phosphate binding domain"/>
    <property type="match status" value="1"/>
</dbReference>
<dbReference type="InterPro" id="IPR027417">
    <property type="entry name" value="P-loop_NTPase"/>
</dbReference>
<feature type="domain" description="Guanylate kinase-like" evidence="10">
    <location>
        <begin position="665"/>
        <end position="846"/>
    </location>
</feature>
<evidence type="ECO:0000313" key="12">
    <source>
        <dbReference type="Proteomes" id="UP000585474"/>
    </source>
</evidence>
<dbReference type="SUPFAM" id="SSF52540">
    <property type="entry name" value="P-loop containing nucleoside triphosphate hydrolases"/>
    <property type="match status" value="1"/>
</dbReference>
<evidence type="ECO:0000256" key="5">
    <source>
        <dbReference type="ARBA" id="ARBA00047592"/>
    </source>
</evidence>
<comment type="similarity">
    <text evidence="1">Belongs to the protein kinase superfamily. CMGC Ser/Thr protein kinase family. MAP kinase subfamily.</text>
</comment>
<dbReference type="PROSITE" id="PS50052">
    <property type="entry name" value="GUANYLATE_KINASE_2"/>
    <property type="match status" value="1"/>
</dbReference>
<evidence type="ECO:0000256" key="8">
    <source>
        <dbReference type="SAM" id="MobiDB-lite"/>
    </source>
</evidence>
<keyword evidence="2" id="KW-0597">Phosphoprotein</keyword>
<evidence type="ECO:0000256" key="1">
    <source>
        <dbReference type="ARBA" id="ARBA00008832"/>
    </source>
</evidence>
<sequence length="859" mass="97337">MQCFNVSMQASADVDFFTEYGEGSRYKIEEVIGKGSYGVVASAYDTYLGEKVAIKKINDIFEHVSDATRILRRLSFLDSFVIRTLWKSNIYYCLHLEGNSRTYMLFLNSWNLIYIRVIKANDDLTPEHYQFFLYQLLRGLKYIHTANVFHRDLKPKNILANADCKLKICDFGLARVAFNDTPTAIFWTDYVATRWYRAPELCGSFFSKYTPAIDIWSIGCIFAELLTGKPLFPGKNVVHQLDLMTDLLGIPSPESIARIRNEKARRYLSSMRQKRPIPLSQKFPNADPNALRLLERMLAFDPKDRPSAEETHISRTWPELRESLLLNQLPKMEFEFERRRVTKEDVRELIYREILEYHPKMLKEHLEGAEPTGFMYPSAVDQFKKQFAYLEEHYGNGGTVSPPERQHASSLPRACVLYSDNSVQNSAEVMSDLSKCSIKEAEKPHVDRTSGFPMERMPLQVPPSIQGGAARPGKVVSSVLRYNNCGAAAAAAETLEQRRMVRNLDVPTQFPVSISSYARRNPGCKNERGEDGVEGSNRLQPKPPYMPRKVAAAQGGPGSRWVCNSLTRFDPNPLLSHRKLANPLANFTPDPQFHNPNRFKSLSRSSNSGAHKSFLSNSKMGDARRPPAVPVPAVETADRAELYRALEASLGCTFRSDPLSPNPNPLIIVISGPSGVGKDAVIKRLREVREGIHFVVTATSRAKRVGEIDGKDYFFVSKEEFLSMVDRNDLLEYALVYGEYKGIPKQQIKEFMAKGYDVVLRVDIQGAATLRRILRDSALFVFLVAESESELVKRLIDRKTETKETLMVRIATAREEVKHIRDFDYVVVNAEGKLDGAVKCVESIIDAEKAKVRQRNVVI</sequence>